<dbReference type="Proteomes" id="UP000265725">
    <property type="component" value="Chromosome"/>
</dbReference>
<name>A0A385YYA6_9BACL</name>
<evidence type="ECO:0000313" key="1">
    <source>
        <dbReference type="EMBL" id="AYC30513.1"/>
    </source>
</evidence>
<dbReference type="InterPro" id="IPR021598">
    <property type="entry name" value="DUF3221"/>
</dbReference>
<gene>
    <name evidence="1" type="ORF">D3873_11970</name>
</gene>
<dbReference type="OrthoDB" id="2968029at2"/>
<dbReference type="EMBL" id="CP032418">
    <property type="protein sequence ID" value="AYC30513.1"/>
    <property type="molecule type" value="Genomic_DNA"/>
</dbReference>
<dbReference type="Pfam" id="PF11518">
    <property type="entry name" value="DUF3221"/>
    <property type="match status" value="1"/>
</dbReference>
<dbReference type="AlphaFoldDB" id="A0A385YYA6"/>
<organism evidence="1 2">
    <name type="scientific">Paenisporosarcina cavernae</name>
    <dbReference type="NCBI Taxonomy" id="2320858"/>
    <lineage>
        <taxon>Bacteria</taxon>
        <taxon>Bacillati</taxon>
        <taxon>Bacillota</taxon>
        <taxon>Bacilli</taxon>
        <taxon>Bacillales</taxon>
        <taxon>Caryophanaceae</taxon>
        <taxon>Paenisporosarcina</taxon>
    </lineage>
</organism>
<evidence type="ECO:0000313" key="2">
    <source>
        <dbReference type="Proteomes" id="UP000265725"/>
    </source>
</evidence>
<dbReference type="RefSeq" id="WP_119884230.1">
    <property type="nucleotide sequence ID" value="NZ_CP032418.1"/>
</dbReference>
<sequence>MTKKKFTSLLVVALLLVLFAMVLFFFHIHTYSGTVIGVSEGSNGEKNSIWVVELNKNEHVEGKTKKELSETHKFGGTIYYLPSYYPDFLFDNLEIGDKVKIYSDDIFKLSSPGQNDAYWVRKLHD</sequence>
<evidence type="ECO:0008006" key="3">
    <source>
        <dbReference type="Google" id="ProtNLM"/>
    </source>
</evidence>
<dbReference type="KEGG" id="paek:D3873_11970"/>
<proteinExistence type="predicted"/>
<reference evidence="2" key="1">
    <citation type="submission" date="2018-09" db="EMBL/GenBank/DDBJ databases">
        <authorList>
            <person name="Zhu H."/>
        </authorList>
    </citation>
    <scope>NUCLEOTIDE SEQUENCE [LARGE SCALE GENOMIC DNA]</scope>
    <source>
        <strain evidence="2">K2R23-3</strain>
    </source>
</reference>
<accession>A0A385YYA6</accession>
<keyword evidence="2" id="KW-1185">Reference proteome</keyword>
<protein>
    <recommendedName>
        <fullName evidence="3">DUF3221 domain-containing protein</fullName>
    </recommendedName>
</protein>